<accession>A0A2P8H4C3</accession>
<dbReference type="Proteomes" id="UP000242682">
    <property type="component" value="Unassembled WGS sequence"/>
</dbReference>
<gene>
    <name evidence="1" type="ORF">B0H99_103183</name>
</gene>
<evidence type="ECO:0000313" key="1">
    <source>
        <dbReference type="EMBL" id="PSL41049.1"/>
    </source>
</evidence>
<dbReference type="EMBL" id="PYAT01000003">
    <property type="protein sequence ID" value="PSL41049.1"/>
    <property type="molecule type" value="Genomic_DNA"/>
</dbReference>
<sequence>MKTLHERFLRSSLSKRLTLEEVSQHLIEVYQAKLIGKEAVEEMKEDPCVRFDQIRACFSIPEEVVHQLRSASENIEAEESIKLIFQWVSLSAEDKEQIIQGEKSIKIVLESADRRYIDNFTIQGGSEKLLKKMIYLQGINPSNYTLENEDYVLYLQLLNEKGLI</sequence>
<dbReference type="AlphaFoldDB" id="A0A2P8H4C3"/>
<protein>
    <submittedName>
        <fullName evidence="1">Uncharacterized protein</fullName>
    </submittedName>
</protein>
<evidence type="ECO:0000313" key="2">
    <source>
        <dbReference type="Proteomes" id="UP000242682"/>
    </source>
</evidence>
<dbReference type="OrthoDB" id="2917213at2"/>
<name>A0A2P8H4C3_9BACL</name>
<reference evidence="1 2" key="1">
    <citation type="submission" date="2018-03" db="EMBL/GenBank/DDBJ databases">
        <title>Genomic Encyclopedia of Type Strains, Phase III (KMG-III): the genomes of soil and plant-associated and newly described type strains.</title>
        <authorList>
            <person name="Whitman W."/>
        </authorList>
    </citation>
    <scope>NUCLEOTIDE SEQUENCE [LARGE SCALE GENOMIC DNA]</scope>
    <source>
        <strain evidence="1 2">CGMCC 1.12259</strain>
    </source>
</reference>
<organism evidence="1 2">
    <name type="scientific">Planomicrobium soli</name>
    <dbReference type="NCBI Taxonomy" id="1176648"/>
    <lineage>
        <taxon>Bacteria</taxon>
        <taxon>Bacillati</taxon>
        <taxon>Bacillota</taxon>
        <taxon>Bacilli</taxon>
        <taxon>Bacillales</taxon>
        <taxon>Caryophanaceae</taxon>
        <taxon>Planomicrobium</taxon>
    </lineage>
</organism>
<keyword evidence="2" id="KW-1185">Reference proteome</keyword>
<dbReference type="RefSeq" id="WP_106532560.1">
    <property type="nucleotide sequence ID" value="NZ_PYAT01000003.1"/>
</dbReference>
<comment type="caution">
    <text evidence="1">The sequence shown here is derived from an EMBL/GenBank/DDBJ whole genome shotgun (WGS) entry which is preliminary data.</text>
</comment>
<proteinExistence type="predicted"/>